<evidence type="ECO:0000259" key="8">
    <source>
        <dbReference type="Pfam" id="PF00177"/>
    </source>
</evidence>
<keyword evidence="6" id="KW-0820">tRNA-binding</keyword>
<dbReference type="GO" id="GO:0006412">
    <property type="term" value="P:translation"/>
    <property type="evidence" value="ECO:0007669"/>
    <property type="project" value="UniProtKB-UniRule"/>
</dbReference>
<dbReference type="Gene3D" id="1.10.455.10">
    <property type="entry name" value="Ribosomal protein S7 domain"/>
    <property type="match status" value="1"/>
</dbReference>
<dbReference type="CDD" id="cd14869">
    <property type="entry name" value="uS7_Bacteria"/>
    <property type="match status" value="1"/>
</dbReference>
<evidence type="ECO:0000256" key="6">
    <source>
        <dbReference type="HAMAP-Rule" id="MF_00480"/>
    </source>
</evidence>
<name>A0A0S7XQ34_9BACT</name>
<evidence type="ECO:0000256" key="5">
    <source>
        <dbReference type="ARBA" id="ARBA00023274"/>
    </source>
</evidence>
<dbReference type="PROSITE" id="PS00052">
    <property type="entry name" value="RIBOSOMAL_S7"/>
    <property type="match status" value="1"/>
</dbReference>
<dbReference type="PATRIC" id="fig|1704032.3.peg.1175"/>
<protein>
    <recommendedName>
        <fullName evidence="6">Small ribosomal subunit protein uS7</fullName>
    </recommendedName>
</protein>
<evidence type="ECO:0000256" key="7">
    <source>
        <dbReference type="RuleBase" id="RU003619"/>
    </source>
</evidence>
<accession>A0A0S7XQ34</accession>
<gene>
    <name evidence="6" type="primary">rpsG</name>
    <name evidence="9" type="ORF">AMK68_01280</name>
</gene>
<dbReference type="InterPro" id="IPR023798">
    <property type="entry name" value="Ribosomal_uS7_dom"/>
</dbReference>
<dbReference type="SUPFAM" id="SSF47973">
    <property type="entry name" value="Ribosomal protein S7"/>
    <property type="match status" value="1"/>
</dbReference>
<comment type="similarity">
    <text evidence="1 6 7">Belongs to the universal ribosomal protein uS7 family.</text>
</comment>
<dbReference type="InterPro" id="IPR005717">
    <property type="entry name" value="Ribosomal_uS7_bac/org-type"/>
</dbReference>
<dbReference type="PIRSF" id="PIRSF002122">
    <property type="entry name" value="RPS7p_RPS7a_RPS5e_RPS7o"/>
    <property type="match status" value="1"/>
</dbReference>
<dbReference type="EMBL" id="LIZY01000019">
    <property type="protein sequence ID" value="KPJ64574.1"/>
    <property type="molecule type" value="Genomic_DNA"/>
</dbReference>
<dbReference type="GO" id="GO:0015935">
    <property type="term" value="C:small ribosomal subunit"/>
    <property type="evidence" value="ECO:0007669"/>
    <property type="project" value="InterPro"/>
</dbReference>
<dbReference type="AlphaFoldDB" id="A0A0S7XQ34"/>
<sequence length="156" mass="17547">MPRKGAVERRPVTPDPVFGSRIAGMFISRLLCCGKRSRAEQIFYRALARIQERSGRDPLEVLEQAMRAVMPVLEVRPRRVGGTTYQVPMEVRPTRRLALGIRWIIGNARARSGRSMSERLAAELMDAAGGAGASVKKREDTHKMAEANKAFAHYRW</sequence>
<feature type="domain" description="Small ribosomal subunit protein uS7" evidence="8">
    <location>
        <begin position="2"/>
        <end position="149"/>
    </location>
</feature>
<dbReference type="GO" id="GO:0000049">
    <property type="term" value="F:tRNA binding"/>
    <property type="evidence" value="ECO:0007669"/>
    <property type="project" value="UniProtKB-UniRule"/>
</dbReference>
<dbReference type="InterPro" id="IPR020606">
    <property type="entry name" value="Ribosomal_uS7_CS"/>
</dbReference>
<keyword evidence="2 6" id="KW-0699">rRNA-binding</keyword>
<dbReference type="NCBIfam" id="TIGR01029">
    <property type="entry name" value="rpsG_bact"/>
    <property type="match status" value="1"/>
</dbReference>
<keyword evidence="3 6" id="KW-0694">RNA-binding</keyword>
<proteinExistence type="inferred from homology"/>
<dbReference type="InterPro" id="IPR000235">
    <property type="entry name" value="Ribosomal_uS7"/>
</dbReference>
<dbReference type="Pfam" id="PF00177">
    <property type="entry name" value="Ribosomal_S7"/>
    <property type="match status" value="1"/>
</dbReference>
<comment type="caution">
    <text evidence="9">The sequence shown here is derived from an EMBL/GenBank/DDBJ whole genome shotgun (WGS) entry which is preliminary data.</text>
</comment>
<evidence type="ECO:0000313" key="9">
    <source>
        <dbReference type="EMBL" id="KPJ64574.1"/>
    </source>
</evidence>
<evidence type="ECO:0000256" key="2">
    <source>
        <dbReference type="ARBA" id="ARBA00022730"/>
    </source>
</evidence>
<comment type="subunit">
    <text evidence="6">Part of the 30S ribosomal subunit. Contacts proteins S9 and S11.</text>
</comment>
<reference evidence="9 10" key="1">
    <citation type="journal article" date="2015" name="Microbiome">
        <title>Genomic resolution of linkages in carbon, nitrogen, and sulfur cycling among widespread estuary sediment bacteria.</title>
        <authorList>
            <person name="Baker B.J."/>
            <person name="Lazar C.S."/>
            <person name="Teske A.P."/>
            <person name="Dick G.J."/>
        </authorList>
    </citation>
    <scope>NUCLEOTIDE SEQUENCE [LARGE SCALE GENOMIC DNA]</scope>
    <source>
        <strain evidence="9">DG_56</strain>
    </source>
</reference>
<keyword evidence="4 6" id="KW-0689">Ribosomal protein</keyword>
<evidence type="ECO:0000256" key="4">
    <source>
        <dbReference type="ARBA" id="ARBA00022980"/>
    </source>
</evidence>
<comment type="function">
    <text evidence="6">One of the primary rRNA binding proteins, it binds directly to 16S rRNA where it nucleates assembly of the head domain of the 30S subunit. Is located at the subunit interface close to the decoding center, probably blocks exit of the E-site tRNA.</text>
</comment>
<evidence type="ECO:0000256" key="1">
    <source>
        <dbReference type="ARBA" id="ARBA00007151"/>
    </source>
</evidence>
<evidence type="ECO:0000313" key="10">
    <source>
        <dbReference type="Proteomes" id="UP000052020"/>
    </source>
</evidence>
<organism evidence="9 10">
    <name type="scientific">candidate division KD3-62 bacterium DG_56</name>
    <dbReference type="NCBI Taxonomy" id="1704032"/>
    <lineage>
        <taxon>Bacteria</taxon>
        <taxon>candidate division KD3-62</taxon>
    </lineage>
</organism>
<dbReference type="FunFam" id="1.10.455.10:FF:000001">
    <property type="entry name" value="30S ribosomal protein S7"/>
    <property type="match status" value="1"/>
</dbReference>
<dbReference type="GO" id="GO:0003735">
    <property type="term" value="F:structural constituent of ribosome"/>
    <property type="evidence" value="ECO:0007669"/>
    <property type="project" value="InterPro"/>
</dbReference>
<dbReference type="PANTHER" id="PTHR11205">
    <property type="entry name" value="RIBOSOMAL PROTEIN S7"/>
    <property type="match status" value="1"/>
</dbReference>
<dbReference type="HAMAP" id="MF_00480_B">
    <property type="entry name" value="Ribosomal_uS7_B"/>
    <property type="match status" value="1"/>
</dbReference>
<keyword evidence="5 6" id="KW-0687">Ribonucleoprotein</keyword>
<dbReference type="InterPro" id="IPR036823">
    <property type="entry name" value="Ribosomal_uS7_dom_sf"/>
</dbReference>
<dbReference type="Proteomes" id="UP000052020">
    <property type="component" value="Unassembled WGS sequence"/>
</dbReference>
<dbReference type="GO" id="GO:0019843">
    <property type="term" value="F:rRNA binding"/>
    <property type="evidence" value="ECO:0007669"/>
    <property type="project" value="UniProtKB-UniRule"/>
</dbReference>
<evidence type="ECO:0000256" key="3">
    <source>
        <dbReference type="ARBA" id="ARBA00022884"/>
    </source>
</evidence>